<comment type="subcellular location">
    <subcellularLocation>
        <location evidence="2">Cytoplasm</location>
        <location evidence="2">Nucleoid</location>
    </subcellularLocation>
</comment>
<dbReference type="PANTHER" id="PTHR33449">
    <property type="entry name" value="NUCLEOID-ASSOCIATED PROTEIN YBAB"/>
    <property type="match status" value="1"/>
</dbReference>
<name>A0A1B7XH61_9BACT</name>
<keyword evidence="3" id="KW-0175">Coiled coil</keyword>
<dbReference type="OrthoDB" id="9803080at2"/>
<protein>
    <recommendedName>
        <fullName evidence="2">Nucleoid-associated protein SP90_05120</fullName>
    </recommendedName>
</protein>
<organism evidence="4 5">
    <name type="scientific">Halodesulfovibrio spirochaetisodalis</name>
    <dbReference type="NCBI Taxonomy" id="1560234"/>
    <lineage>
        <taxon>Bacteria</taxon>
        <taxon>Pseudomonadati</taxon>
        <taxon>Thermodesulfobacteriota</taxon>
        <taxon>Desulfovibrionia</taxon>
        <taxon>Desulfovibrionales</taxon>
        <taxon>Desulfovibrionaceae</taxon>
        <taxon>Halodesulfovibrio</taxon>
    </lineage>
</organism>
<proteinExistence type="inferred from homology"/>
<dbReference type="EMBL" id="JXMS01000006">
    <property type="protein sequence ID" value="OBQ54866.1"/>
    <property type="molecule type" value="Genomic_DNA"/>
</dbReference>
<feature type="coiled-coil region" evidence="3">
    <location>
        <begin position="4"/>
        <end position="31"/>
    </location>
</feature>
<reference evidence="4 5" key="1">
    <citation type="submission" date="2015-01" db="EMBL/GenBank/DDBJ databases">
        <title>Desulfovibrio sp. JC271 draft genome sequence.</title>
        <authorList>
            <person name="Shivani Y."/>
            <person name="Subhash Y."/>
            <person name="Sasikala C."/>
            <person name="Ramana C.V."/>
        </authorList>
    </citation>
    <scope>NUCLEOTIDE SEQUENCE [LARGE SCALE GENOMIC DNA]</scope>
    <source>
        <strain evidence="4 5">JC271</strain>
    </source>
</reference>
<dbReference type="GO" id="GO:0043590">
    <property type="term" value="C:bacterial nucleoid"/>
    <property type="evidence" value="ECO:0007669"/>
    <property type="project" value="UniProtKB-UniRule"/>
</dbReference>
<keyword evidence="2" id="KW-0963">Cytoplasm</keyword>
<evidence type="ECO:0000313" key="5">
    <source>
        <dbReference type="Proteomes" id="UP000091979"/>
    </source>
</evidence>
<keyword evidence="1 2" id="KW-0238">DNA-binding</keyword>
<dbReference type="GO" id="GO:0005829">
    <property type="term" value="C:cytosol"/>
    <property type="evidence" value="ECO:0007669"/>
    <property type="project" value="TreeGrafter"/>
</dbReference>
<dbReference type="AlphaFoldDB" id="A0A1B7XH61"/>
<dbReference type="SUPFAM" id="SSF82607">
    <property type="entry name" value="YbaB-like"/>
    <property type="match status" value="1"/>
</dbReference>
<comment type="subunit">
    <text evidence="2">Homodimer.</text>
</comment>
<sequence length="103" mass="11263">MRGMNDMLRQAQMLQKKMTKLQDELAEREVTGTSGGGMVTVVCTGKQEIRSIVIDKNAVDPEDVEMLQDLVLAATNDALRKSKEMAENEMGALTGGMNIPGMF</sequence>
<dbReference type="STRING" id="1560234.SP90_05120"/>
<dbReference type="HAMAP" id="MF_00274">
    <property type="entry name" value="DNA_YbaB_EbfC"/>
    <property type="match status" value="1"/>
</dbReference>
<dbReference type="NCBIfam" id="TIGR00103">
    <property type="entry name" value="DNA_YbaB_EbfC"/>
    <property type="match status" value="1"/>
</dbReference>
<dbReference type="PANTHER" id="PTHR33449:SF1">
    <property type="entry name" value="NUCLEOID-ASSOCIATED PROTEIN YBAB"/>
    <property type="match status" value="1"/>
</dbReference>
<dbReference type="InterPro" id="IPR004401">
    <property type="entry name" value="YbaB/EbfC"/>
</dbReference>
<gene>
    <name evidence="4" type="ORF">SP90_05120</name>
</gene>
<dbReference type="Pfam" id="PF02575">
    <property type="entry name" value="YbaB_DNA_bd"/>
    <property type="match status" value="1"/>
</dbReference>
<accession>A0A1B7XH61</accession>
<evidence type="ECO:0000256" key="2">
    <source>
        <dbReference type="HAMAP-Rule" id="MF_00274"/>
    </source>
</evidence>
<comment type="caution">
    <text evidence="4">The sequence shown here is derived from an EMBL/GenBank/DDBJ whole genome shotgun (WGS) entry which is preliminary data.</text>
</comment>
<dbReference type="Gene3D" id="3.30.1310.10">
    <property type="entry name" value="Nucleoid-associated protein YbaB-like domain"/>
    <property type="match status" value="1"/>
</dbReference>
<keyword evidence="5" id="KW-1185">Reference proteome</keyword>
<evidence type="ECO:0000256" key="3">
    <source>
        <dbReference type="SAM" id="Coils"/>
    </source>
</evidence>
<dbReference type="PATRIC" id="fig|1560234.3.peg.2988"/>
<dbReference type="PIRSF" id="PIRSF004555">
    <property type="entry name" value="UCP004555"/>
    <property type="match status" value="1"/>
</dbReference>
<dbReference type="GO" id="GO:0003677">
    <property type="term" value="F:DNA binding"/>
    <property type="evidence" value="ECO:0007669"/>
    <property type="project" value="UniProtKB-UniRule"/>
</dbReference>
<evidence type="ECO:0000256" key="1">
    <source>
        <dbReference type="ARBA" id="ARBA00023125"/>
    </source>
</evidence>
<comment type="similarity">
    <text evidence="2">Belongs to the YbaB/EbfC family.</text>
</comment>
<dbReference type="Proteomes" id="UP000091979">
    <property type="component" value="Unassembled WGS sequence"/>
</dbReference>
<dbReference type="RefSeq" id="WP_066853259.1">
    <property type="nucleotide sequence ID" value="NZ_JXMS01000006.1"/>
</dbReference>
<dbReference type="InterPro" id="IPR036894">
    <property type="entry name" value="YbaB-like_sf"/>
</dbReference>
<comment type="function">
    <text evidence="2">Binds to DNA and alters its conformation. May be involved in regulation of gene expression, nucleoid organization and DNA protection.</text>
</comment>
<evidence type="ECO:0000313" key="4">
    <source>
        <dbReference type="EMBL" id="OBQ54866.1"/>
    </source>
</evidence>